<keyword evidence="5" id="KW-1185">Reference proteome</keyword>
<feature type="compositionally biased region" description="Acidic residues" evidence="1">
    <location>
        <begin position="2504"/>
        <end position="2520"/>
    </location>
</feature>
<feature type="region of interest" description="Disordered" evidence="1">
    <location>
        <begin position="425"/>
        <end position="445"/>
    </location>
</feature>
<evidence type="ECO:0000256" key="1">
    <source>
        <dbReference type="SAM" id="MobiDB-lite"/>
    </source>
</evidence>
<feature type="region of interest" description="Disordered" evidence="1">
    <location>
        <begin position="320"/>
        <end position="399"/>
    </location>
</feature>
<accession>A0AAD8SQQ2</accession>
<dbReference type="EMBL" id="JAUUTY010000003">
    <property type="protein sequence ID" value="KAK1661832.1"/>
    <property type="molecule type" value="Genomic_DNA"/>
</dbReference>
<comment type="caution">
    <text evidence="4">The sequence shown here is derived from an EMBL/GenBank/DDBJ whole genome shotgun (WGS) entry which is preliminary data.</text>
</comment>
<evidence type="ECO:0000313" key="5">
    <source>
        <dbReference type="Proteomes" id="UP001231189"/>
    </source>
</evidence>
<feature type="region of interest" description="Disordered" evidence="1">
    <location>
        <begin position="1268"/>
        <end position="1288"/>
    </location>
</feature>
<dbReference type="Pfam" id="PF13960">
    <property type="entry name" value="DUF4218"/>
    <property type="match status" value="1"/>
</dbReference>
<evidence type="ECO:0000259" key="2">
    <source>
        <dbReference type="Pfam" id="PF03732"/>
    </source>
</evidence>
<dbReference type="SUPFAM" id="SSF56672">
    <property type="entry name" value="DNA/RNA polymerases"/>
    <property type="match status" value="1"/>
</dbReference>
<dbReference type="Gene3D" id="3.10.10.10">
    <property type="entry name" value="HIV Type 1 Reverse Transcriptase, subunit A, domain 1"/>
    <property type="match status" value="1"/>
</dbReference>
<feature type="domain" description="DUF4218" evidence="3">
    <location>
        <begin position="1940"/>
        <end position="2040"/>
    </location>
</feature>
<dbReference type="Proteomes" id="UP001231189">
    <property type="component" value="Unassembled WGS sequence"/>
</dbReference>
<gene>
    <name evidence="4" type="ORF">QYE76_049991</name>
</gene>
<feature type="compositionally biased region" description="Basic and acidic residues" evidence="1">
    <location>
        <begin position="684"/>
        <end position="694"/>
    </location>
</feature>
<organism evidence="4 5">
    <name type="scientific">Lolium multiflorum</name>
    <name type="common">Italian ryegrass</name>
    <name type="synonym">Lolium perenne subsp. multiflorum</name>
    <dbReference type="NCBI Taxonomy" id="4521"/>
    <lineage>
        <taxon>Eukaryota</taxon>
        <taxon>Viridiplantae</taxon>
        <taxon>Streptophyta</taxon>
        <taxon>Embryophyta</taxon>
        <taxon>Tracheophyta</taxon>
        <taxon>Spermatophyta</taxon>
        <taxon>Magnoliopsida</taxon>
        <taxon>Liliopsida</taxon>
        <taxon>Poales</taxon>
        <taxon>Poaceae</taxon>
        <taxon>BOP clade</taxon>
        <taxon>Pooideae</taxon>
        <taxon>Poodae</taxon>
        <taxon>Poeae</taxon>
        <taxon>Poeae Chloroplast Group 2 (Poeae type)</taxon>
        <taxon>Loliodinae</taxon>
        <taxon>Loliinae</taxon>
        <taxon>Lolium</taxon>
    </lineage>
</organism>
<evidence type="ECO:0000259" key="3">
    <source>
        <dbReference type="Pfam" id="PF13960"/>
    </source>
</evidence>
<feature type="compositionally biased region" description="Basic and acidic residues" evidence="1">
    <location>
        <begin position="371"/>
        <end position="381"/>
    </location>
</feature>
<proteinExistence type="predicted"/>
<feature type="compositionally biased region" description="Polar residues" evidence="1">
    <location>
        <begin position="711"/>
        <end position="727"/>
    </location>
</feature>
<dbReference type="InterPro" id="IPR021109">
    <property type="entry name" value="Peptidase_aspartic_dom_sf"/>
</dbReference>
<feature type="compositionally biased region" description="Basic residues" evidence="1">
    <location>
        <begin position="2566"/>
        <end position="2578"/>
    </location>
</feature>
<feature type="compositionally biased region" description="Basic and acidic residues" evidence="1">
    <location>
        <begin position="1302"/>
        <end position="1312"/>
    </location>
</feature>
<feature type="compositionally biased region" description="Basic and acidic residues" evidence="1">
    <location>
        <begin position="343"/>
        <end position="354"/>
    </location>
</feature>
<feature type="region of interest" description="Disordered" evidence="1">
    <location>
        <begin position="124"/>
        <end position="159"/>
    </location>
</feature>
<dbReference type="PANTHER" id="PTHR48258">
    <property type="entry name" value="DUF4218 DOMAIN-CONTAINING PROTEIN-RELATED"/>
    <property type="match status" value="1"/>
</dbReference>
<protein>
    <submittedName>
        <fullName evidence="4">Uncharacterized protein</fullName>
    </submittedName>
</protein>
<feature type="compositionally biased region" description="Low complexity" evidence="1">
    <location>
        <begin position="2536"/>
        <end position="2553"/>
    </location>
</feature>
<feature type="compositionally biased region" description="Basic and acidic residues" evidence="1">
    <location>
        <begin position="2401"/>
        <end position="2420"/>
    </location>
</feature>
<feature type="region of interest" description="Disordered" evidence="1">
    <location>
        <begin position="2495"/>
        <end position="2581"/>
    </location>
</feature>
<dbReference type="CDD" id="cd00303">
    <property type="entry name" value="retropepsin_like"/>
    <property type="match status" value="1"/>
</dbReference>
<dbReference type="PANTHER" id="PTHR48258:SF9">
    <property type="entry name" value="OS01G0348150 PROTEIN"/>
    <property type="match status" value="1"/>
</dbReference>
<feature type="region of interest" description="Disordered" evidence="1">
    <location>
        <begin position="794"/>
        <end position="825"/>
    </location>
</feature>
<dbReference type="InterPro" id="IPR043502">
    <property type="entry name" value="DNA/RNA_pol_sf"/>
</dbReference>
<feature type="domain" description="Retrotransposon gag" evidence="2">
    <location>
        <begin position="544"/>
        <end position="633"/>
    </location>
</feature>
<feature type="region of interest" description="Disordered" evidence="1">
    <location>
        <begin position="711"/>
        <end position="745"/>
    </location>
</feature>
<feature type="compositionally biased region" description="Low complexity" evidence="1">
    <location>
        <begin position="798"/>
        <end position="809"/>
    </location>
</feature>
<feature type="compositionally biased region" description="Polar residues" evidence="1">
    <location>
        <begin position="324"/>
        <end position="341"/>
    </location>
</feature>
<dbReference type="InterPro" id="IPR004242">
    <property type="entry name" value="Transposase_21"/>
</dbReference>
<name>A0AAD8SQQ2_LOLMU</name>
<dbReference type="Pfam" id="PF03732">
    <property type="entry name" value="Retrotrans_gag"/>
    <property type="match status" value="1"/>
</dbReference>
<feature type="region of interest" description="Disordered" evidence="1">
    <location>
        <begin position="2350"/>
        <end position="2438"/>
    </location>
</feature>
<sequence length="3013" mass="339598">MASVRSPRRQLAPTVGHEVALAGVHIRAGILDINGERTVSALVQRIYNMDFINDNAGCFANGGKFPQNGRTIEFGSIRVYFGTVPVRQRLSPVLVAPDPPRWLCAGRAAGSVEVMMAGAVNTGKGAVEEGDERAASTRPAKPPLERDAGVAGASSAPPATPLQAAMHTLATPIAQNIDPAKAQEELEATRKALLTGGADIIRAQRELNLTLREYNAAHGFASVSAHAARIPENRLKARNLDQDLRKEVLTGKSASVSVSIVEKPKYSSPDKTIKAAKAAVELCESLSGDELAKQQERVKELLKTIEQQNAEQLAKLNEAVASKSARSTKNAGSKSQGQASSPHPDKRREREKNARQMTVYDPVLAGKQKAGQHDAGRKSQGADRGYAKGGYAGNNHAGRYETGQNYRAARVAYVDEEMPPPGYRQARAAEPEEYDESDSEVERTRVHRNPLGERLGERCLPDRDARHRLDRVHLSAIVECEGPPGPRCFGPRIMREEPPVRNFQLPRDTRTYDGTTKPEDWLADYVTAVYVAGGGVNRRWAVRIIPSYLVGPARIWLNNLPAGSINGWLDFEEAFVNNFSSTYKRPNRPQQLALCQQRAGETDRDYLTRWNSMRNTCEGVIEAQAIAWFSQGCRRGSPLWQRLQRSMPTTLAEMIRVADSYALGDPMQPAVQAEPEQSNPHQQQYRDNRNNKRREDFPDRRYASQQVAAVQENYDASGSQRQKTGSQPWAGPKKQWVEKKPWGQKKNWQEPVKYTMEAAMDQPCRWHTPNPDHPSNHLTKDCSWTKFLMQKGAVKDAQAPGGPVQQQQQLPPPPPLTGANALPVQPQPNRQQYQQVNRVEQNNDQPPPPAPLGRNVYEDPHLCCVVFVTEPMDRQSVHRRSMEVNAVMPAVPKYMLWSDQEITWSFKDHPKIMPNPGGYALVVDPIMKGPETRVKFSKVLIDNGSSINIMYKHTMRTLGITENMLQPTHTTFHGIVPGLSCAPIGKVRVDVSFGGRDNCRVENLEFEVVDLDSPYHALLGRPALAAFMASTHTAYLKMKMPAPRGPLTVVGNYKVSMETASAGSNLAESLVIAEEKKRMQTAVALAQSSKLSLAAMSGNLASPAFKPTNETKDIVLDPAYPERTVRIGVPRELAEHSLNVRKDAKPVRQPLRRFAEDRRKIIGEEVTKLLVAGFIVEVTHTEWLANPVMVEKKKDENLEAQAPKASMVLSMSSARISRYKIDAKEDMIRNNRRQIRCPCRSCKLERWINPDSGQLEEHLLRRGFMQDNQARPAPSNGAHEDHVERDDYHHEEDYHHADGDYHHEQEVGGEDHHEEEDAGGEHHHDEEEDSGATPLISALRDSHVQDLLLQETSNDRVAARERAKLSQMEKDGMTPIFPGCRPQDTRLHVTLDYLQMKTQNKWTDSSFSKNLKFWHDRLPEGNTLPSSTEEAKKVVCPLDLPHEKYHACINDCVIYRCEYKDRTTCPVCGHGRYKVGNKKVPRKVVWYFPITPRLQRYFVDPKEAKLMQWHAERQKPEEDPEMGYMLTHPSDAGQWQALDIAFPRFGGDARNIRLGMSTDGLNPFGNQSSTHSTWPVFVWPYNLPPWLCTKQRYIHLSILIQGPKQPGVDMHLYLGLLKEELDTLWKTPPRTWDAYTRTYFDMRAALITTVTDYPGYAYVSAQVGHGFNGCVKCMDDTPHLQLPRDPGSSKTVYPGARRWLRLDHPWRKRGDLFNGKDEPDGPPRPRSGAEIDDLLKNWKECPAPGKKRPKPEPLLGVWKARSVFHDLEYWKVLHTPHSLDVMHITKNVTESLLGTLCNSEKSKDGPKARYDLKHFGIRKDLQAPDTDDDDDDDEQTEGTQRLRKRAKKNAVQLPAACFTTSPEELEQFFRCLLGVKVPHGYSGNISRYLDVAKKRFTGMKSHDCHVLMTQILPVAIRGIMDEHVRDTLFGLCNFFDVITRKSIGVRQLKMLQDEIVVILCELEIYFPPAFCDICVHLLLHVVEDIKQLGPTFLHNMMPFERQNGVMKGYVRNRARPDASMAKGFLTYECISFCQNYLSTEDDEDHVGLPPRTHLGRLAGVGHREGYRSVHVGIENRRDDFDRAHRVALQHLKLTEPFVQEHKSMVEQNYIDMGRPRKMGDVTKKHNSSFTRWFKQTQLVEAQRNTPSTEDEKLIYTLSQGPAQNLRTYQGYDINGYRFYTEEKDRNSENQNSGVTMLSYADDETNVKERFFGRIEEIWELNYCGETVPMFRVRWAKKVEKEGRYFTTMVIPDAKSKNASAKNEPWVLGSQVDQCFFITDPSRPSRVVVRRGKRSIIGMQGDANEEDLDKNGDPKMEEEFDRHFDMPTTSKVRRKTSLPSKGCPFTRRNLKVAGINARATTAKRRHRQAPPPSAAAAEEEEEGDRHAATEQDPQARAAAAQIKEEEDRHAAAEEEDRHAAAEEEEEDNAATTTTLNRRRSCSRLCSAPDCVLLQVVVLQVVDAPVQINMSGNTSKPRSQNEEAREANKDFWEGYEQHPRKAAAESPDDEEEGRDAASEEEVRDTAADTGDDDDTWDDAAQTGEETTGEENAANRTEGDSGGNPQEGKKKRTARRPRRDRRPQVLANVTDAVTVVSESGLPMEPSWVAKGYGMQLGCIVRETVPILTQDLRSKENEAIVQSLLQKLHQRYTFPEPFNKKVDSLALTKMSTALSSWKNRLKRKIEAGESWERISSRDPSLSLEDFNAFKSYLESDAVKKWTAWGKKMRDLNLGTHHCGSGGYRGKQPTWDKEDAEMVRLGKENPWHKIQDEQARNFVRSRYYLDWKTGQFITDHEVVRDFEKYLDEELTKAGPSSQGSTEPWDTPFNRAMNKYKERELDKPPTSGGRVSGFGTSMKLSEYYGSDAKTRKLERRSSAKDKSEVQELKKKVETLEKLVAEKPVENTEMMKKLLDEKIRQIIPPGLMEGLAAWNAGGQVGPIHVPSISGSNSSFHVSPTVPLHPTPASGLHQTPPQLQPPPQLQLVASTPPTAALVSTVAEIDAIKEVNSLVTPSRHLL</sequence>
<reference evidence="4" key="1">
    <citation type="submission" date="2023-07" db="EMBL/GenBank/DDBJ databases">
        <title>A chromosome-level genome assembly of Lolium multiflorum.</title>
        <authorList>
            <person name="Chen Y."/>
            <person name="Copetti D."/>
            <person name="Kolliker R."/>
            <person name="Studer B."/>
        </authorList>
    </citation>
    <scope>NUCLEOTIDE SEQUENCE</scope>
    <source>
        <strain evidence="4">02402/16</strain>
        <tissue evidence="4">Leaf</tissue>
    </source>
</reference>
<evidence type="ECO:0000313" key="4">
    <source>
        <dbReference type="EMBL" id="KAK1661832.1"/>
    </source>
</evidence>
<dbReference type="InterPro" id="IPR025452">
    <property type="entry name" value="DUF4218"/>
</dbReference>
<dbReference type="Pfam" id="PF02992">
    <property type="entry name" value="Transposase_21"/>
    <property type="match status" value="1"/>
</dbReference>
<feature type="region of interest" description="Disordered" evidence="1">
    <location>
        <begin position="1711"/>
        <end position="1730"/>
    </location>
</feature>
<dbReference type="Gene3D" id="2.40.70.10">
    <property type="entry name" value="Acid Proteases"/>
    <property type="match status" value="1"/>
</dbReference>
<feature type="compositionally biased region" description="Basic and acidic residues" evidence="1">
    <location>
        <begin position="1278"/>
        <end position="1288"/>
    </location>
</feature>
<dbReference type="InterPro" id="IPR005162">
    <property type="entry name" value="Retrotrans_gag_dom"/>
</dbReference>
<feature type="region of interest" description="Disordered" evidence="1">
    <location>
        <begin position="1302"/>
        <end position="1331"/>
    </location>
</feature>
<feature type="region of interest" description="Disordered" evidence="1">
    <location>
        <begin position="670"/>
        <end position="694"/>
    </location>
</feature>